<evidence type="ECO:0000256" key="1">
    <source>
        <dbReference type="ARBA" id="ARBA00008270"/>
    </source>
</evidence>
<dbReference type="PIRSF" id="PIRSF016184">
    <property type="entry name" value="PhzC_PhzF"/>
    <property type="match status" value="1"/>
</dbReference>
<reference evidence="3 4" key="1">
    <citation type="submission" date="2017-07" db="EMBL/GenBank/DDBJ databases">
        <title>Acidovorax KNDSW TSA 6 genome sequence and assembly.</title>
        <authorList>
            <person name="Mayilraj S."/>
        </authorList>
    </citation>
    <scope>NUCLEOTIDE SEQUENCE [LARGE SCALE GENOMIC DNA]</scope>
    <source>
        <strain evidence="3 4">KNDSW-TSA6</strain>
    </source>
</reference>
<dbReference type="SUPFAM" id="SSF54506">
    <property type="entry name" value="Diaminopimelate epimerase-like"/>
    <property type="match status" value="1"/>
</dbReference>
<feature type="active site" evidence="2">
    <location>
        <position position="47"/>
    </location>
</feature>
<dbReference type="PANTHER" id="PTHR13774">
    <property type="entry name" value="PHENAZINE BIOSYNTHESIS PROTEIN"/>
    <property type="match status" value="1"/>
</dbReference>
<dbReference type="GO" id="GO:0005737">
    <property type="term" value="C:cytoplasm"/>
    <property type="evidence" value="ECO:0007669"/>
    <property type="project" value="TreeGrafter"/>
</dbReference>
<evidence type="ECO:0000256" key="2">
    <source>
        <dbReference type="PIRSR" id="PIRSR016184-1"/>
    </source>
</evidence>
<dbReference type="Proteomes" id="UP000215441">
    <property type="component" value="Unassembled WGS sequence"/>
</dbReference>
<accession>A0A235ELE9</accession>
<dbReference type="RefSeq" id="WP_094290291.1">
    <property type="nucleotide sequence ID" value="NZ_NOIG01000009.1"/>
</dbReference>
<dbReference type="EMBL" id="NOIG01000009">
    <property type="protein sequence ID" value="OYD49397.1"/>
    <property type="molecule type" value="Genomic_DNA"/>
</dbReference>
<evidence type="ECO:0000313" key="4">
    <source>
        <dbReference type="Proteomes" id="UP000215441"/>
    </source>
</evidence>
<dbReference type="Pfam" id="PF02567">
    <property type="entry name" value="PhzC-PhzF"/>
    <property type="match status" value="1"/>
</dbReference>
<dbReference type="NCBIfam" id="TIGR00654">
    <property type="entry name" value="PhzF_family"/>
    <property type="match status" value="1"/>
</dbReference>
<dbReference type="AlphaFoldDB" id="A0A235ELE9"/>
<dbReference type="OrthoDB" id="9788221at2"/>
<gene>
    <name evidence="3" type="ORF">CBY09_14320</name>
</gene>
<evidence type="ECO:0000313" key="3">
    <source>
        <dbReference type="EMBL" id="OYD49397.1"/>
    </source>
</evidence>
<keyword evidence="4" id="KW-1185">Reference proteome</keyword>
<sequence>MHQRPFQQVDVFTATPYRGNPLAVVLDGSGLSTEAMQDFTNWTNLSEATFLLPPTPEGRAAGADYRVRIFCPGRELPFAGHPTLGSCHAWLKAGGQPQVAGKVVQECGVGLVTLRQDGERLAFAAPPLIKSGPLAEEDVVLIAKGLGVARSDILHHAWCDNGPNWRGVMLANSEQVLALQPDASILGQLDVGVVGPRGKVGVIGSTDADGIAFEVRAFFPGNNGLAEDPVTGSLNAALAQWLIGAGLAPKQYVASQGTRLGRAGRVFVEQDGDTIWVGGSSVTCMAGEVLL</sequence>
<protein>
    <submittedName>
        <fullName evidence="3">Phenazine biosynthesis protein PhzF</fullName>
    </submittedName>
</protein>
<organism evidence="3 4">
    <name type="scientific">Acidovorax kalamii</name>
    <dbReference type="NCBI Taxonomy" id="2004485"/>
    <lineage>
        <taxon>Bacteria</taxon>
        <taxon>Pseudomonadati</taxon>
        <taxon>Pseudomonadota</taxon>
        <taxon>Betaproteobacteria</taxon>
        <taxon>Burkholderiales</taxon>
        <taxon>Comamonadaceae</taxon>
        <taxon>Acidovorax</taxon>
    </lineage>
</organism>
<dbReference type="PANTHER" id="PTHR13774:SF32">
    <property type="entry name" value="ANTISENSE-ENHANCING SEQUENCE 1"/>
    <property type="match status" value="1"/>
</dbReference>
<comment type="similarity">
    <text evidence="1">Belongs to the PhzF family.</text>
</comment>
<dbReference type="GO" id="GO:0016853">
    <property type="term" value="F:isomerase activity"/>
    <property type="evidence" value="ECO:0007669"/>
    <property type="project" value="TreeGrafter"/>
</dbReference>
<dbReference type="Gene3D" id="3.10.310.10">
    <property type="entry name" value="Diaminopimelate Epimerase, Chain A, domain 1"/>
    <property type="match status" value="2"/>
</dbReference>
<comment type="caution">
    <text evidence="3">The sequence shown here is derived from an EMBL/GenBank/DDBJ whole genome shotgun (WGS) entry which is preliminary data.</text>
</comment>
<proteinExistence type="inferred from homology"/>
<name>A0A235ELE9_9BURK</name>
<dbReference type="InterPro" id="IPR003719">
    <property type="entry name" value="Phenazine_PhzF-like"/>
</dbReference>